<sequence length="187" mass="20974">MMELLSIFLGAAIVIGFVFARRHIADFPAQRPDDYADDYLVLDMKKYLDGEMVCEGVIFGPTGRVTSSFVADFNVVWDGDVAEVKEHFVYDDNTTQDRTWSIILGEKGRFTATAADVPGEAQGRQVGATIRMQYPIRLPVDVGGHLLKTVDWIYLTADGTMINRSQFRKFGFKVAELVATIRQKDPE</sequence>
<reference evidence="1" key="1">
    <citation type="journal article" date="2015" name="Nature">
        <title>Complex archaea that bridge the gap between prokaryotes and eukaryotes.</title>
        <authorList>
            <person name="Spang A."/>
            <person name="Saw J.H."/>
            <person name="Jorgensen S.L."/>
            <person name="Zaremba-Niedzwiedzka K."/>
            <person name="Martijn J."/>
            <person name="Lind A.E."/>
            <person name="van Eijk R."/>
            <person name="Schleper C."/>
            <person name="Guy L."/>
            <person name="Ettema T.J."/>
        </authorList>
    </citation>
    <scope>NUCLEOTIDE SEQUENCE</scope>
</reference>
<gene>
    <name evidence="1" type="ORF">LCGC14_0669110</name>
</gene>
<evidence type="ECO:0000313" key="1">
    <source>
        <dbReference type="EMBL" id="KKN46829.1"/>
    </source>
</evidence>
<dbReference type="InterPro" id="IPR024409">
    <property type="entry name" value="DUF3833"/>
</dbReference>
<accession>A0A0F9QWN3</accession>
<evidence type="ECO:0008006" key="2">
    <source>
        <dbReference type="Google" id="ProtNLM"/>
    </source>
</evidence>
<name>A0A0F9QWN3_9ZZZZ</name>
<proteinExistence type="predicted"/>
<organism evidence="1">
    <name type="scientific">marine sediment metagenome</name>
    <dbReference type="NCBI Taxonomy" id="412755"/>
    <lineage>
        <taxon>unclassified sequences</taxon>
        <taxon>metagenomes</taxon>
        <taxon>ecological metagenomes</taxon>
    </lineage>
</organism>
<dbReference type="Pfam" id="PF12915">
    <property type="entry name" value="DUF3833"/>
    <property type="match status" value="1"/>
</dbReference>
<comment type="caution">
    <text evidence="1">The sequence shown here is derived from an EMBL/GenBank/DDBJ whole genome shotgun (WGS) entry which is preliminary data.</text>
</comment>
<dbReference type="AlphaFoldDB" id="A0A0F9QWN3"/>
<protein>
    <recommendedName>
        <fullName evidence="2">DUF3833 domain-containing protein</fullName>
    </recommendedName>
</protein>
<dbReference type="EMBL" id="LAZR01001310">
    <property type="protein sequence ID" value="KKN46829.1"/>
    <property type="molecule type" value="Genomic_DNA"/>
</dbReference>